<dbReference type="Pfam" id="PF01925">
    <property type="entry name" value="TauE"/>
    <property type="match status" value="1"/>
</dbReference>
<evidence type="ECO:0000313" key="7">
    <source>
        <dbReference type="Proteomes" id="UP000308181"/>
    </source>
</evidence>
<reference evidence="6 7" key="1">
    <citation type="submission" date="2019-04" db="EMBL/GenBank/DDBJ databases">
        <title>Pedobacter sp. AR-3-17 sp. nov., isolated from Arctic soil.</title>
        <authorList>
            <person name="Dahal R.H."/>
            <person name="Kim D.-U."/>
        </authorList>
    </citation>
    <scope>NUCLEOTIDE SEQUENCE [LARGE SCALE GENOMIC DNA]</scope>
    <source>
        <strain evidence="6 7">AR-3-17</strain>
    </source>
</reference>
<feature type="transmembrane region" description="Helical" evidence="5">
    <location>
        <begin position="245"/>
        <end position="264"/>
    </location>
</feature>
<keyword evidence="5" id="KW-1003">Cell membrane</keyword>
<gene>
    <name evidence="6" type="ORF">FA046_09920</name>
</gene>
<evidence type="ECO:0000256" key="1">
    <source>
        <dbReference type="ARBA" id="ARBA00004141"/>
    </source>
</evidence>
<keyword evidence="2 5" id="KW-0812">Transmembrane</keyword>
<feature type="transmembrane region" description="Helical" evidence="5">
    <location>
        <begin position="186"/>
        <end position="203"/>
    </location>
</feature>
<keyword evidence="7" id="KW-1185">Reference proteome</keyword>
<dbReference type="InterPro" id="IPR051598">
    <property type="entry name" value="TSUP/Inactive_protease-like"/>
</dbReference>
<dbReference type="PANTHER" id="PTHR43701:SF2">
    <property type="entry name" value="MEMBRANE TRANSPORTER PROTEIN YJNA-RELATED"/>
    <property type="match status" value="1"/>
</dbReference>
<protein>
    <recommendedName>
        <fullName evidence="5">Probable membrane transporter protein</fullName>
    </recommendedName>
</protein>
<comment type="subcellular location">
    <subcellularLocation>
        <location evidence="5">Cell membrane</location>
        <topology evidence="5">Multi-pass membrane protein</topology>
    </subcellularLocation>
    <subcellularLocation>
        <location evidence="1">Membrane</location>
        <topology evidence="1">Multi-pass membrane protein</topology>
    </subcellularLocation>
</comment>
<evidence type="ECO:0000313" key="6">
    <source>
        <dbReference type="EMBL" id="TKB97674.1"/>
    </source>
</evidence>
<evidence type="ECO:0000256" key="2">
    <source>
        <dbReference type="ARBA" id="ARBA00022692"/>
    </source>
</evidence>
<proteinExistence type="inferred from homology"/>
<feature type="transmembrane region" description="Helical" evidence="5">
    <location>
        <begin position="7"/>
        <end position="36"/>
    </location>
</feature>
<dbReference type="OrthoDB" id="8559161at2"/>
<keyword evidence="4 5" id="KW-0472">Membrane</keyword>
<sequence>MEYIGYLASILIGIALGLIGGGGSILTVPVLVYLFAVEPVLATAYSLFIVGLTSAVGSVGYFRKGLVNIKTAIVFGIPSIIAVFSTRAFIVPAIPKEVFSIGDFMVSKNLLLMLFFAVIMILASYSMIKKDKKNANEKPGEQKFNYPLILIEGAVVGIITGLVGAGGGFLIIPALVILSKLPMKEAVGTSLVIIAAKSLIGFFGEGGESIIDWQFLSIVSAFAIVGIFVGTALSKKINGEKLKPAFGWFVLVMGVYIIVKELFFK</sequence>
<organism evidence="6 7">
    <name type="scientific">Pedobacter cryophilus</name>
    <dbReference type="NCBI Taxonomy" id="2571271"/>
    <lineage>
        <taxon>Bacteria</taxon>
        <taxon>Pseudomonadati</taxon>
        <taxon>Bacteroidota</taxon>
        <taxon>Sphingobacteriia</taxon>
        <taxon>Sphingobacteriales</taxon>
        <taxon>Sphingobacteriaceae</taxon>
        <taxon>Pedobacter</taxon>
    </lineage>
</organism>
<keyword evidence="3 5" id="KW-1133">Transmembrane helix</keyword>
<comment type="similarity">
    <text evidence="5">Belongs to the 4-toluene sulfonate uptake permease (TSUP) (TC 2.A.102) family.</text>
</comment>
<dbReference type="PANTHER" id="PTHR43701">
    <property type="entry name" value="MEMBRANE TRANSPORTER PROTEIN MJ0441-RELATED"/>
    <property type="match status" value="1"/>
</dbReference>
<feature type="transmembrane region" description="Helical" evidence="5">
    <location>
        <begin position="69"/>
        <end position="90"/>
    </location>
</feature>
<evidence type="ECO:0000256" key="5">
    <source>
        <dbReference type="RuleBase" id="RU363041"/>
    </source>
</evidence>
<dbReference type="InterPro" id="IPR002781">
    <property type="entry name" value="TM_pro_TauE-like"/>
</dbReference>
<evidence type="ECO:0000256" key="3">
    <source>
        <dbReference type="ARBA" id="ARBA00022989"/>
    </source>
</evidence>
<feature type="transmembrane region" description="Helical" evidence="5">
    <location>
        <begin position="149"/>
        <end position="174"/>
    </location>
</feature>
<comment type="caution">
    <text evidence="6">The sequence shown here is derived from an EMBL/GenBank/DDBJ whole genome shotgun (WGS) entry which is preliminary data.</text>
</comment>
<accession>A0A4U1C3A3</accession>
<dbReference type="EMBL" id="SWBP01000003">
    <property type="protein sequence ID" value="TKB97674.1"/>
    <property type="molecule type" value="Genomic_DNA"/>
</dbReference>
<feature type="transmembrane region" description="Helical" evidence="5">
    <location>
        <begin position="215"/>
        <end position="233"/>
    </location>
</feature>
<dbReference type="RefSeq" id="WP_136826249.1">
    <property type="nucleotide sequence ID" value="NZ_SWBP01000003.1"/>
</dbReference>
<feature type="transmembrane region" description="Helical" evidence="5">
    <location>
        <begin position="110"/>
        <end position="128"/>
    </location>
</feature>
<feature type="transmembrane region" description="Helical" evidence="5">
    <location>
        <begin position="42"/>
        <end position="62"/>
    </location>
</feature>
<name>A0A4U1C3A3_9SPHI</name>
<evidence type="ECO:0000256" key="4">
    <source>
        <dbReference type="ARBA" id="ARBA00023136"/>
    </source>
</evidence>
<dbReference type="AlphaFoldDB" id="A0A4U1C3A3"/>
<dbReference type="Proteomes" id="UP000308181">
    <property type="component" value="Unassembled WGS sequence"/>
</dbReference>
<dbReference type="GO" id="GO:0005886">
    <property type="term" value="C:plasma membrane"/>
    <property type="evidence" value="ECO:0007669"/>
    <property type="project" value="UniProtKB-SubCell"/>
</dbReference>